<reference evidence="1 2" key="1">
    <citation type="journal article" date="2018" name="Evol. Lett.">
        <title>Horizontal gene cluster transfer increased hallucinogenic mushroom diversity.</title>
        <authorList>
            <person name="Reynolds H.T."/>
            <person name="Vijayakumar V."/>
            <person name="Gluck-Thaler E."/>
            <person name="Korotkin H.B."/>
            <person name="Matheny P.B."/>
            <person name="Slot J.C."/>
        </authorList>
    </citation>
    <scope>NUCLEOTIDE SEQUENCE [LARGE SCALE GENOMIC DNA]</scope>
    <source>
        <strain evidence="1 2">2629</strain>
    </source>
</reference>
<protein>
    <submittedName>
        <fullName evidence="1">Uncharacterized protein</fullName>
    </submittedName>
</protein>
<keyword evidence="2" id="KW-1185">Reference proteome</keyword>
<evidence type="ECO:0000313" key="2">
    <source>
        <dbReference type="Proteomes" id="UP000284842"/>
    </source>
</evidence>
<dbReference type="Proteomes" id="UP000284842">
    <property type="component" value="Unassembled WGS sequence"/>
</dbReference>
<evidence type="ECO:0000313" key="1">
    <source>
        <dbReference type="EMBL" id="PPQ78714.1"/>
    </source>
</evidence>
<sequence length="112" mass="12758">MVDPDRRIESFTDPKLDDWLRVYMLLHEVFRQVVPHYAQEFALGRRDPHTGFSPVRALFGGDRPQAGETVINGGRDYRRILDQPTGAEAFTYSPDIFPILGYCFTKGGQLPS</sequence>
<dbReference type="OrthoDB" id="3120198at2759"/>
<dbReference type="EMBL" id="NHTK01005451">
    <property type="protein sequence ID" value="PPQ78714.1"/>
    <property type="molecule type" value="Genomic_DNA"/>
</dbReference>
<organism evidence="1 2">
    <name type="scientific">Panaeolus cyanescens</name>
    <dbReference type="NCBI Taxonomy" id="181874"/>
    <lineage>
        <taxon>Eukaryota</taxon>
        <taxon>Fungi</taxon>
        <taxon>Dikarya</taxon>
        <taxon>Basidiomycota</taxon>
        <taxon>Agaricomycotina</taxon>
        <taxon>Agaricomycetes</taxon>
        <taxon>Agaricomycetidae</taxon>
        <taxon>Agaricales</taxon>
        <taxon>Agaricineae</taxon>
        <taxon>Galeropsidaceae</taxon>
        <taxon>Panaeolus</taxon>
    </lineage>
</organism>
<accession>A0A409WJK8</accession>
<dbReference type="AlphaFoldDB" id="A0A409WJK8"/>
<dbReference type="InParanoid" id="A0A409WJK8"/>
<name>A0A409WJK8_9AGAR</name>
<comment type="caution">
    <text evidence="1">The sequence shown here is derived from an EMBL/GenBank/DDBJ whole genome shotgun (WGS) entry which is preliminary data.</text>
</comment>
<proteinExistence type="predicted"/>
<gene>
    <name evidence="1" type="ORF">CVT24_002339</name>
</gene>